<comment type="caution">
    <text evidence="1">The sequence shown here is derived from an EMBL/GenBank/DDBJ whole genome shotgun (WGS) entry which is preliminary data.</text>
</comment>
<name>A0A8X6JA95_TRICU</name>
<dbReference type="AlphaFoldDB" id="A0A8X6JA95"/>
<proteinExistence type="predicted"/>
<dbReference type="EMBL" id="BMAO01024914">
    <property type="protein sequence ID" value="GFQ98655.1"/>
    <property type="molecule type" value="Genomic_DNA"/>
</dbReference>
<evidence type="ECO:0000313" key="1">
    <source>
        <dbReference type="EMBL" id="GFQ98655.1"/>
    </source>
</evidence>
<gene>
    <name evidence="1" type="ORF">TNCT_49051</name>
</gene>
<evidence type="ECO:0000313" key="2">
    <source>
        <dbReference type="Proteomes" id="UP000887116"/>
    </source>
</evidence>
<sequence>MVGVSLLFMNITFPIRIVEFLKRRFSNLESNKINIVSREVCIDSDSKLSRTVAHSLPIVLECNADKQSIDRGPFYVCSSNVEI</sequence>
<reference evidence="1" key="1">
    <citation type="submission" date="2020-07" db="EMBL/GenBank/DDBJ databases">
        <title>Multicomponent nature underlies the extraordinary mechanical properties of spider dragline silk.</title>
        <authorList>
            <person name="Kono N."/>
            <person name="Nakamura H."/>
            <person name="Mori M."/>
            <person name="Yoshida Y."/>
            <person name="Ohtoshi R."/>
            <person name="Malay A.D."/>
            <person name="Moran D.A.P."/>
            <person name="Tomita M."/>
            <person name="Numata K."/>
            <person name="Arakawa K."/>
        </authorList>
    </citation>
    <scope>NUCLEOTIDE SEQUENCE</scope>
</reference>
<accession>A0A8X6JA95</accession>
<dbReference type="Proteomes" id="UP000887116">
    <property type="component" value="Unassembled WGS sequence"/>
</dbReference>
<protein>
    <submittedName>
        <fullName evidence="1">Uncharacterized protein</fullName>
    </submittedName>
</protein>
<organism evidence="1 2">
    <name type="scientific">Trichonephila clavata</name>
    <name type="common">Joro spider</name>
    <name type="synonym">Nephila clavata</name>
    <dbReference type="NCBI Taxonomy" id="2740835"/>
    <lineage>
        <taxon>Eukaryota</taxon>
        <taxon>Metazoa</taxon>
        <taxon>Ecdysozoa</taxon>
        <taxon>Arthropoda</taxon>
        <taxon>Chelicerata</taxon>
        <taxon>Arachnida</taxon>
        <taxon>Araneae</taxon>
        <taxon>Araneomorphae</taxon>
        <taxon>Entelegynae</taxon>
        <taxon>Araneoidea</taxon>
        <taxon>Nephilidae</taxon>
        <taxon>Trichonephila</taxon>
    </lineage>
</organism>
<keyword evidence="2" id="KW-1185">Reference proteome</keyword>